<keyword evidence="7" id="KW-1185">Reference proteome</keyword>
<protein>
    <recommendedName>
        <fullName evidence="5">ENTH domain-containing protein</fullName>
    </recommendedName>
</protein>
<dbReference type="GO" id="GO:0072583">
    <property type="term" value="P:clathrin-dependent endocytosis"/>
    <property type="evidence" value="ECO:0007669"/>
    <property type="project" value="InterPro"/>
</dbReference>
<dbReference type="Gene3D" id="1.25.40.90">
    <property type="match status" value="1"/>
</dbReference>
<dbReference type="InterPro" id="IPR011417">
    <property type="entry name" value="ANTH_dom"/>
</dbReference>
<dbReference type="InterPro" id="IPR045192">
    <property type="entry name" value="AP180-like"/>
</dbReference>
<evidence type="ECO:0000313" key="7">
    <source>
        <dbReference type="Proteomes" id="UP000036987"/>
    </source>
</evidence>
<dbReference type="InterPro" id="IPR008942">
    <property type="entry name" value="ENTH_VHS"/>
</dbReference>
<keyword evidence="4" id="KW-0968">Cytoplasmic vesicle</keyword>
<dbReference type="InterPro" id="IPR013809">
    <property type="entry name" value="ENTH"/>
</dbReference>
<evidence type="ECO:0000313" key="6">
    <source>
        <dbReference type="EMBL" id="KMZ64043.1"/>
    </source>
</evidence>
<dbReference type="GO" id="GO:0005543">
    <property type="term" value="F:phospholipid binding"/>
    <property type="evidence" value="ECO:0007669"/>
    <property type="project" value="InterPro"/>
</dbReference>
<dbReference type="GO" id="GO:0030136">
    <property type="term" value="C:clathrin-coated vesicle"/>
    <property type="evidence" value="ECO:0007669"/>
    <property type="project" value="UniProtKB-SubCell"/>
</dbReference>
<accession>A0A0K9P4W1</accession>
<dbReference type="AlphaFoldDB" id="A0A0K9P4W1"/>
<evidence type="ECO:0000259" key="5">
    <source>
        <dbReference type="PROSITE" id="PS50942"/>
    </source>
</evidence>
<reference evidence="7" key="1">
    <citation type="journal article" date="2016" name="Nature">
        <title>The genome of the seagrass Zostera marina reveals angiosperm adaptation to the sea.</title>
        <authorList>
            <person name="Olsen J.L."/>
            <person name="Rouze P."/>
            <person name="Verhelst B."/>
            <person name="Lin Y.-C."/>
            <person name="Bayer T."/>
            <person name="Collen J."/>
            <person name="Dattolo E."/>
            <person name="De Paoli E."/>
            <person name="Dittami S."/>
            <person name="Maumus F."/>
            <person name="Michel G."/>
            <person name="Kersting A."/>
            <person name="Lauritano C."/>
            <person name="Lohaus R."/>
            <person name="Toepel M."/>
            <person name="Tonon T."/>
            <person name="Vanneste K."/>
            <person name="Amirebrahimi M."/>
            <person name="Brakel J."/>
            <person name="Bostroem C."/>
            <person name="Chovatia M."/>
            <person name="Grimwood J."/>
            <person name="Jenkins J.W."/>
            <person name="Jueterbock A."/>
            <person name="Mraz A."/>
            <person name="Stam W.T."/>
            <person name="Tice H."/>
            <person name="Bornberg-Bauer E."/>
            <person name="Green P.J."/>
            <person name="Pearson G.A."/>
            <person name="Procaccini G."/>
            <person name="Duarte C.M."/>
            <person name="Schmutz J."/>
            <person name="Reusch T.B.H."/>
            <person name="Van de Peer Y."/>
        </authorList>
    </citation>
    <scope>NUCLEOTIDE SEQUENCE [LARGE SCALE GENOMIC DNA]</scope>
    <source>
        <strain evidence="7">cv. Finnish</strain>
    </source>
</reference>
<dbReference type="GO" id="GO:0048268">
    <property type="term" value="P:clathrin coat assembly"/>
    <property type="evidence" value="ECO:0007669"/>
    <property type="project" value="InterPro"/>
</dbReference>
<comment type="subcellular location">
    <subcellularLocation>
        <location evidence="1">Cytoplasmic vesicle</location>
        <location evidence="1">Clathrin-coated vesicle</location>
    </subcellularLocation>
    <subcellularLocation>
        <location evidence="2">Golgi apparatus</location>
    </subcellularLocation>
</comment>
<comment type="caution">
    <text evidence="6">The sequence shown here is derived from an EMBL/GenBank/DDBJ whole genome shotgun (WGS) entry which is preliminary data.</text>
</comment>
<dbReference type="Pfam" id="PF07651">
    <property type="entry name" value="ANTH"/>
    <property type="match status" value="1"/>
</dbReference>
<keyword evidence="3" id="KW-0333">Golgi apparatus</keyword>
<dbReference type="OMA" id="CICRILN"/>
<organism evidence="6 7">
    <name type="scientific">Zostera marina</name>
    <name type="common">Eelgrass</name>
    <dbReference type="NCBI Taxonomy" id="29655"/>
    <lineage>
        <taxon>Eukaryota</taxon>
        <taxon>Viridiplantae</taxon>
        <taxon>Streptophyta</taxon>
        <taxon>Embryophyta</taxon>
        <taxon>Tracheophyta</taxon>
        <taxon>Spermatophyta</taxon>
        <taxon>Magnoliopsida</taxon>
        <taxon>Liliopsida</taxon>
        <taxon>Zosteraceae</taxon>
        <taxon>Zostera</taxon>
    </lineage>
</organism>
<dbReference type="GO" id="GO:0005794">
    <property type="term" value="C:Golgi apparatus"/>
    <property type="evidence" value="ECO:0007669"/>
    <property type="project" value="UniProtKB-SubCell"/>
</dbReference>
<proteinExistence type="predicted"/>
<name>A0A0K9P4W1_ZOSMR</name>
<dbReference type="SUPFAM" id="SSF48464">
    <property type="entry name" value="ENTH/VHS domain"/>
    <property type="match status" value="1"/>
</dbReference>
<feature type="domain" description="ENTH" evidence="5">
    <location>
        <begin position="24"/>
        <end position="95"/>
    </location>
</feature>
<dbReference type="PANTHER" id="PTHR22951:SF89">
    <property type="entry name" value="OS05G0549000 PROTEIN"/>
    <property type="match status" value="1"/>
</dbReference>
<evidence type="ECO:0000256" key="4">
    <source>
        <dbReference type="ARBA" id="ARBA00023329"/>
    </source>
</evidence>
<dbReference type="EMBL" id="LFYR01001192">
    <property type="protein sequence ID" value="KMZ64043.1"/>
    <property type="molecule type" value="Genomic_DNA"/>
</dbReference>
<evidence type="ECO:0000256" key="3">
    <source>
        <dbReference type="ARBA" id="ARBA00023034"/>
    </source>
</evidence>
<dbReference type="OrthoDB" id="44015at2759"/>
<dbReference type="PROSITE" id="PS50942">
    <property type="entry name" value="ENTH"/>
    <property type="match status" value="1"/>
</dbReference>
<dbReference type="PANTHER" id="PTHR22951">
    <property type="entry name" value="CLATHRIN ASSEMBLY PROTEIN"/>
    <property type="match status" value="1"/>
</dbReference>
<dbReference type="Proteomes" id="UP000036987">
    <property type="component" value="Unassembled WGS sequence"/>
</dbReference>
<dbReference type="STRING" id="29655.A0A0K9P4W1"/>
<gene>
    <name evidence="6" type="ORF">ZOSMA_389G00170</name>
</gene>
<evidence type="ECO:0000256" key="2">
    <source>
        <dbReference type="ARBA" id="ARBA00004555"/>
    </source>
</evidence>
<sequence length="95" mass="10917">MTTLQGWRKAVGALKDSTTVGLANLNSDYKDLDVAIVKATNHVECPPKERHLRKIMAATSMVRPRADVAYCIHALHRRLIKTRNWTVRLQFIFRM</sequence>
<evidence type="ECO:0000256" key="1">
    <source>
        <dbReference type="ARBA" id="ARBA00004132"/>
    </source>
</evidence>